<dbReference type="STRING" id="39966.A0A369K1A0"/>
<feature type="compositionally biased region" description="Acidic residues" evidence="1">
    <location>
        <begin position="243"/>
        <end position="252"/>
    </location>
</feature>
<dbReference type="Proteomes" id="UP000076154">
    <property type="component" value="Unassembled WGS sequence"/>
</dbReference>
<evidence type="ECO:0000259" key="2">
    <source>
        <dbReference type="Pfam" id="PF25534"/>
    </source>
</evidence>
<evidence type="ECO:0000256" key="1">
    <source>
        <dbReference type="SAM" id="MobiDB-lite"/>
    </source>
</evidence>
<dbReference type="InterPro" id="IPR057678">
    <property type="entry name" value="DUF7918"/>
</dbReference>
<dbReference type="OrthoDB" id="3364132at2759"/>
<feature type="region of interest" description="Disordered" evidence="1">
    <location>
        <begin position="225"/>
        <end position="252"/>
    </location>
</feature>
<keyword evidence="4" id="KW-1185">Reference proteome</keyword>
<evidence type="ECO:0000313" key="4">
    <source>
        <dbReference type="Proteomes" id="UP000076154"/>
    </source>
</evidence>
<name>A0A369K1A0_HYPMA</name>
<dbReference type="PANTHER" id="PTHR36223">
    <property type="entry name" value="BETA-LACTAMASE-TYPE TRANSPEPTIDASE FOLD DOMAIN CONTAINING PROTEIN"/>
    <property type="match status" value="1"/>
</dbReference>
<gene>
    <name evidence="3" type="ORF">Hypma_014895</name>
</gene>
<reference evidence="3" key="1">
    <citation type="submission" date="2018-04" db="EMBL/GenBank/DDBJ databases">
        <title>Whole genome sequencing of Hypsizygus marmoreus.</title>
        <authorList>
            <person name="Choi I.-G."/>
            <person name="Min B."/>
            <person name="Kim J.-G."/>
            <person name="Kim S."/>
            <person name="Oh Y.-L."/>
            <person name="Kong W.-S."/>
            <person name="Park H."/>
            <person name="Jeong J."/>
            <person name="Song E.-S."/>
        </authorList>
    </citation>
    <scope>NUCLEOTIDE SEQUENCE [LARGE SCALE GENOMIC DNA]</scope>
    <source>
        <strain evidence="3">51987-8</strain>
    </source>
</reference>
<comment type="caution">
    <text evidence="3">The sequence shown here is derived from an EMBL/GenBank/DDBJ whole genome shotgun (WGS) entry which is preliminary data.</text>
</comment>
<accession>A0A369K1A0</accession>
<dbReference type="EMBL" id="LUEZ02000010">
    <property type="protein sequence ID" value="RDB28389.1"/>
    <property type="molecule type" value="Genomic_DNA"/>
</dbReference>
<dbReference type="PANTHER" id="PTHR36223:SF1">
    <property type="entry name" value="TRANSCRIPTION ELONGATION FACTOR EAF N-TERMINAL DOMAIN-CONTAINING PROTEIN"/>
    <property type="match status" value="1"/>
</dbReference>
<feature type="domain" description="DUF7918" evidence="2">
    <location>
        <begin position="8"/>
        <end position="209"/>
    </location>
</feature>
<dbReference type="AlphaFoldDB" id="A0A369K1A0"/>
<organism evidence="3 4">
    <name type="scientific">Hypsizygus marmoreus</name>
    <name type="common">White beech mushroom</name>
    <name type="synonym">Agaricus marmoreus</name>
    <dbReference type="NCBI Taxonomy" id="39966"/>
    <lineage>
        <taxon>Eukaryota</taxon>
        <taxon>Fungi</taxon>
        <taxon>Dikarya</taxon>
        <taxon>Basidiomycota</taxon>
        <taxon>Agaricomycotina</taxon>
        <taxon>Agaricomycetes</taxon>
        <taxon>Agaricomycetidae</taxon>
        <taxon>Agaricales</taxon>
        <taxon>Tricholomatineae</taxon>
        <taxon>Lyophyllaceae</taxon>
        <taxon>Hypsizygus</taxon>
    </lineage>
</organism>
<evidence type="ECO:0000313" key="3">
    <source>
        <dbReference type="EMBL" id="RDB28389.1"/>
    </source>
</evidence>
<dbReference type="InParanoid" id="A0A369K1A0"/>
<sequence>MPRFDIYEASIEVDGVNLPEYNVTTDEETKTVTCWIPSEVEKCFVVNWEQSEPRSHLACSEITVDGSSVGGNVQDENECKRISKPGVATSLKTLRPFKFSSLELADDDDILDVRNVDGLGNIELEIWEVEETDEDDNEDQFSLALDDHAGKIHERSKKSMTQQVKFGDEIPINIEWEYCKELDYIQLLVTFIFKYRSIGILRAERIVPADLKTYGTKGKRKIDNISDTSQRGSLGGATKCEEENNLDSEEEEMAEKRLKALHEEIKSIEEKLAKKSSKPSARKKIKTELCSSLISGEVIDLTLL</sequence>
<proteinExistence type="predicted"/>
<dbReference type="Pfam" id="PF25534">
    <property type="entry name" value="DUF7918"/>
    <property type="match status" value="1"/>
</dbReference>
<protein>
    <recommendedName>
        <fullName evidence="2">DUF7918 domain-containing protein</fullName>
    </recommendedName>
</protein>